<organism evidence="1 2">
    <name type="scientific">Caldicoprobacter faecalis</name>
    <dbReference type="NCBI Taxonomy" id="937334"/>
    <lineage>
        <taxon>Bacteria</taxon>
        <taxon>Bacillati</taxon>
        <taxon>Bacillota</taxon>
        <taxon>Clostridia</taxon>
        <taxon>Caldicoprobacterales</taxon>
        <taxon>Caldicoprobacteraceae</taxon>
        <taxon>Caldicoprobacter</taxon>
    </lineage>
</organism>
<sequence length="92" mass="11080">MRFVAFLFIKKMIGGIDIKNIKFQTEFERNGNKWNLTVFDDNTAILRTYDKKYKWWVTVYTINKYNKEAEKFVTRILGKKYINQVLDIACNL</sequence>
<dbReference type="EMBL" id="FOXR01000019">
    <property type="protein sequence ID" value="SFQ22726.1"/>
    <property type="molecule type" value="Genomic_DNA"/>
</dbReference>
<gene>
    <name evidence="1" type="ORF">SAMN05444406_11913</name>
</gene>
<proteinExistence type="predicted"/>
<evidence type="ECO:0000313" key="1">
    <source>
        <dbReference type="EMBL" id="SFQ22726.1"/>
    </source>
</evidence>
<protein>
    <submittedName>
        <fullName evidence="1">Uncharacterized protein</fullName>
    </submittedName>
</protein>
<accession>A0A1I5WTE3</accession>
<evidence type="ECO:0000313" key="2">
    <source>
        <dbReference type="Proteomes" id="UP000198577"/>
    </source>
</evidence>
<keyword evidence="2" id="KW-1185">Reference proteome</keyword>
<dbReference type="Proteomes" id="UP000198577">
    <property type="component" value="Unassembled WGS sequence"/>
</dbReference>
<dbReference type="AlphaFoldDB" id="A0A1I5WTE3"/>
<dbReference type="RefSeq" id="WP_092282447.1">
    <property type="nucleotide sequence ID" value="NZ_FOXR01000019.1"/>
</dbReference>
<name>A0A1I5WTE3_9FIRM</name>
<reference evidence="1 2" key="1">
    <citation type="submission" date="2016-10" db="EMBL/GenBank/DDBJ databases">
        <authorList>
            <person name="de Groot N.N."/>
        </authorList>
    </citation>
    <scope>NUCLEOTIDE SEQUENCE [LARGE SCALE GENOMIC DNA]</scope>
    <source>
        <strain evidence="1 2">DSM 20678</strain>
    </source>
</reference>